<reference evidence="1 2" key="2">
    <citation type="submission" date="2018-11" db="EMBL/GenBank/DDBJ databases">
        <authorList>
            <consortium name="Pathogen Informatics"/>
        </authorList>
    </citation>
    <scope>NUCLEOTIDE SEQUENCE [LARGE SCALE GENOMIC DNA]</scope>
</reference>
<proteinExistence type="predicted"/>
<name>A0A183HSD1_9BILA</name>
<dbReference type="AlphaFoldDB" id="A0A183HSD1"/>
<evidence type="ECO:0000313" key="1">
    <source>
        <dbReference type="EMBL" id="VDO68135.1"/>
    </source>
</evidence>
<dbReference type="WBParaSite" id="OFLC_0001039201-mRNA-1">
    <property type="protein sequence ID" value="OFLC_0001039201-mRNA-1"/>
    <property type="gene ID" value="OFLC_0001039201"/>
</dbReference>
<evidence type="ECO:0000313" key="3">
    <source>
        <dbReference type="WBParaSite" id="OFLC_0001039201-mRNA-1"/>
    </source>
</evidence>
<dbReference type="Proteomes" id="UP000267606">
    <property type="component" value="Unassembled WGS sequence"/>
</dbReference>
<dbReference type="Pfam" id="PF13855">
    <property type="entry name" value="LRR_8"/>
    <property type="match status" value="1"/>
</dbReference>
<accession>A0A183HSD1</accession>
<protein>
    <submittedName>
        <fullName evidence="3">Variable lymphocyte receptor B cassette</fullName>
    </submittedName>
</protein>
<evidence type="ECO:0000313" key="2">
    <source>
        <dbReference type="Proteomes" id="UP000267606"/>
    </source>
</evidence>
<dbReference type="Gene3D" id="3.80.10.10">
    <property type="entry name" value="Ribonuclease Inhibitor"/>
    <property type="match status" value="1"/>
</dbReference>
<dbReference type="EMBL" id="UZAJ01013810">
    <property type="protein sequence ID" value="VDO68135.1"/>
    <property type="molecule type" value="Genomic_DNA"/>
</dbReference>
<dbReference type="PROSITE" id="PS51450">
    <property type="entry name" value="LRR"/>
    <property type="match status" value="1"/>
</dbReference>
<sequence length="44" mass="5077">MGIFEATPQLQELHLGKNLLIEVPLALGRLFKLRYLDLSNNQIR</sequence>
<dbReference type="InterPro" id="IPR001611">
    <property type="entry name" value="Leu-rich_rpt"/>
</dbReference>
<gene>
    <name evidence="1" type="ORF">OFLC_LOCUS10393</name>
</gene>
<dbReference type="SUPFAM" id="SSF52075">
    <property type="entry name" value="Outer arm dynein light chain 1"/>
    <property type="match status" value="1"/>
</dbReference>
<keyword evidence="2" id="KW-1185">Reference proteome</keyword>
<dbReference type="STRING" id="387005.A0A183HSD1"/>
<dbReference type="InterPro" id="IPR032675">
    <property type="entry name" value="LRR_dom_sf"/>
</dbReference>
<organism evidence="3">
    <name type="scientific">Onchocerca flexuosa</name>
    <dbReference type="NCBI Taxonomy" id="387005"/>
    <lineage>
        <taxon>Eukaryota</taxon>
        <taxon>Metazoa</taxon>
        <taxon>Ecdysozoa</taxon>
        <taxon>Nematoda</taxon>
        <taxon>Chromadorea</taxon>
        <taxon>Rhabditida</taxon>
        <taxon>Spirurina</taxon>
        <taxon>Spiruromorpha</taxon>
        <taxon>Filarioidea</taxon>
        <taxon>Onchocercidae</taxon>
        <taxon>Onchocerca</taxon>
    </lineage>
</organism>
<reference evidence="3" key="1">
    <citation type="submission" date="2016-06" db="UniProtKB">
        <authorList>
            <consortium name="WormBaseParasite"/>
        </authorList>
    </citation>
    <scope>IDENTIFICATION</scope>
</reference>